<keyword evidence="1" id="KW-0378">Hydrolase</keyword>
<dbReference type="SUPFAM" id="SSF53474">
    <property type="entry name" value="alpha/beta-Hydrolases"/>
    <property type="match status" value="1"/>
</dbReference>
<dbReference type="PANTHER" id="PTHR43798">
    <property type="entry name" value="MONOACYLGLYCEROL LIPASE"/>
    <property type="match status" value="1"/>
</dbReference>
<evidence type="ECO:0000313" key="4">
    <source>
        <dbReference type="Proteomes" id="UP000753908"/>
    </source>
</evidence>
<feature type="domain" description="AB hydrolase-1" evidence="2">
    <location>
        <begin position="43"/>
        <end position="175"/>
    </location>
</feature>
<reference evidence="3" key="2">
    <citation type="journal article" date="2022" name="Microbiol. Resour. Announc.">
        <title>Metagenome Sequencing to Explore Phylogenomics of Terrestrial Cyanobacteria.</title>
        <authorList>
            <person name="Ward R.D."/>
            <person name="Stajich J.E."/>
            <person name="Johansen J.R."/>
            <person name="Huntemann M."/>
            <person name="Clum A."/>
            <person name="Foster B."/>
            <person name="Foster B."/>
            <person name="Roux S."/>
            <person name="Palaniappan K."/>
            <person name="Varghese N."/>
            <person name="Mukherjee S."/>
            <person name="Reddy T.B.K."/>
            <person name="Daum C."/>
            <person name="Copeland A."/>
            <person name="Chen I.A."/>
            <person name="Ivanova N.N."/>
            <person name="Kyrpides N.C."/>
            <person name="Shapiro N."/>
            <person name="Eloe-Fadrosh E.A."/>
            <person name="Pietrasiak N."/>
        </authorList>
    </citation>
    <scope>NUCLEOTIDE SEQUENCE</scope>
    <source>
        <strain evidence="3">CPER-KK1</strain>
    </source>
</reference>
<dbReference type="InterPro" id="IPR050266">
    <property type="entry name" value="AB_hydrolase_sf"/>
</dbReference>
<dbReference type="Proteomes" id="UP000753908">
    <property type="component" value="Unassembled WGS sequence"/>
</dbReference>
<dbReference type="InterPro" id="IPR000073">
    <property type="entry name" value="AB_hydrolase_1"/>
</dbReference>
<evidence type="ECO:0000256" key="1">
    <source>
        <dbReference type="ARBA" id="ARBA00022801"/>
    </source>
</evidence>
<dbReference type="Pfam" id="PF00561">
    <property type="entry name" value="Abhydrolase_1"/>
    <property type="match status" value="1"/>
</dbReference>
<dbReference type="GO" id="GO:0016020">
    <property type="term" value="C:membrane"/>
    <property type="evidence" value="ECO:0007669"/>
    <property type="project" value="TreeGrafter"/>
</dbReference>
<dbReference type="GO" id="GO:0016787">
    <property type="term" value="F:hydrolase activity"/>
    <property type="evidence" value="ECO:0007669"/>
    <property type="project" value="UniProtKB-KW"/>
</dbReference>
<protein>
    <submittedName>
        <fullName evidence="3">Lysophospholipase</fullName>
    </submittedName>
</protein>
<accession>A0A951PK21</accession>
<dbReference type="EMBL" id="JAHHIF010000014">
    <property type="protein sequence ID" value="MBW4545335.1"/>
    <property type="molecule type" value="Genomic_DNA"/>
</dbReference>
<reference evidence="3" key="1">
    <citation type="submission" date="2021-05" db="EMBL/GenBank/DDBJ databases">
        <authorList>
            <person name="Pietrasiak N."/>
            <person name="Ward R."/>
            <person name="Stajich J.E."/>
            <person name="Kurbessoian T."/>
        </authorList>
    </citation>
    <scope>NUCLEOTIDE SEQUENCE</scope>
    <source>
        <strain evidence="3">CPER-KK1</strain>
    </source>
</reference>
<evidence type="ECO:0000259" key="2">
    <source>
        <dbReference type="Pfam" id="PF00561"/>
    </source>
</evidence>
<sequence>MFDYSTTTAAIVEQAKTREDALPIRNEKCRSKFFFQPHPTPKVFLFFHGFTAGPYQFEPLGEALFRSGYNVLAPLQPGHGIAGDWDGDNPPPLPEDPQVYLKFVQEWFQQAKLLGEQVIIGGYSTGGILAAWLAFKYPEQIYRTLLFAPYLSGNNLLVDWLVETLPFYYEWLNKDNPGNFGYKGFRIPAARIFLDMGQEILERTKHIPTTPMLIISSEKDGATNRHEHQELFESVLKYQPKSWYHCFDKELDIPHTMMTEAEGNHYLDQLINLAKTYVESDLTWAEVQEKGLPL</sequence>
<dbReference type="Gene3D" id="3.40.50.1820">
    <property type="entry name" value="alpha/beta hydrolase"/>
    <property type="match status" value="1"/>
</dbReference>
<comment type="caution">
    <text evidence="3">The sequence shown here is derived from an EMBL/GenBank/DDBJ whole genome shotgun (WGS) entry which is preliminary data.</text>
</comment>
<name>A0A951PK21_9CYAN</name>
<organism evidence="3 4">
    <name type="scientific">Symplocastrum torsivum CPER-KK1</name>
    <dbReference type="NCBI Taxonomy" id="450513"/>
    <lineage>
        <taxon>Bacteria</taxon>
        <taxon>Bacillati</taxon>
        <taxon>Cyanobacteriota</taxon>
        <taxon>Cyanophyceae</taxon>
        <taxon>Oscillatoriophycideae</taxon>
        <taxon>Oscillatoriales</taxon>
        <taxon>Microcoleaceae</taxon>
        <taxon>Symplocastrum</taxon>
    </lineage>
</organism>
<dbReference type="PANTHER" id="PTHR43798:SF31">
    <property type="entry name" value="AB HYDROLASE SUPERFAMILY PROTEIN YCLE"/>
    <property type="match status" value="1"/>
</dbReference>
<gene>
    <name evidence="3" type="ORF">KME25_12945</name>
</gene>
<dbReference type="AlphaFoldDB" id="A0A951PK21"/>
<evidence type="ECO:0000313" key="3">
    <source>
        <dbReference type="EMBL" id="MBW4545335.1"/>
    </source>
</evidence>
<dbReference type="InterPro" id="IPR029058">
    <property type="entry name" value="AB_hydrolase_fold"/>
</dbReference>
<proteinExistence type="predicted"/>